<accession>A0A9P0GCZ7</accession>
<dbReference type="Proteomes" id="UP001153636">
    <property type="component" value="Chromosome 18"/>
</dbReference>
<feature type="region of interest" description="Disordered" evidence="1">
    <location>
        <begin position="1"/>
        <end position="50"/>
    </location>
</feature>
<evidence type="ECO:0000256" key="1">
    <source>
        <dbReference type="SAM" id="MobiDB-lite"/>
    </source>
</evidence>
<proteinExistence type="predicted"/>
<dbReference type="EMBL" id="OV651830">
    <property type="protein sequence ID" value="CAH1104977.1"/>
    <property type="molecule type" value="Genomic_DNA"/>
</dbReference>
<sequence>MSKVTKNPSKSTRNSSARSTGSSATARHIRPKSSNVKSTGSKQSIPEKPKKGLEWTLPAYSVCPKSKGGLNWEAIQKKMTRRNAPEGEDIKQIKVVLKELVNKKIPVHDYITLISPYTADNGTELRSVFTEDIQTFQRMVKKVYDTMTQDVSDVLMNDQVAAVQFYQERYDLMMDKMMRAINEIYSMAPEFDFEKYYQLKSDYLETIFPLPEKVEHDTDTLEMRKRQEAYHRLQWLRNEGERMSEENKRLQARLNLLKNQQEIEQIAAQEVQAVVEAQRIELEKAENKMRDQLDQLNEDVERSIIESEDQEVRSKNDTYLVDATTARAKEDTLGKKNKPSQKQREGWVNNTAREMETTFTKEAVASESTARGRPPNLRKMRKKDPDHSYHPAATAAGPSAPRDTIIERSTVTNRKRRTGPTPSQSGRRGLATRDAWR</sequence>
<dbReference type="OrthoDB" id="6592428at2759"/>
<feature type="compositionally biased region" description="Low complexity" evidence="1">
    <location>
        <begin position="11"/>
        <end position="26"/>
    </location>
</feature>
<protein>
    <submittedName>
        <fullName evidence="2">Uncharacterized protein</fullName>
    </submittedName>
</protein>
<evidence type="ECO:0000313" key="3">
    <source>
        <dbReference type="Proteomes" id="UP001153636"/>
    </source>
</evidence>
<organism evidence="2 3">
    <name type="scientific">Psylliodes chrysocephalus</name>
    <dbReference type="NCBI Taxonomy" id="3402493"/>
    <lineage>
        <taxon>Eukaryota</taxon>
        <taxon>Metazoa</taxon>
        <taxon>Ecdysozoa</taxon>
        <taxon>Arthropoda</taxon>
        <taxon>Hexapoda</taxon>
        <taxon>Insecta</taxon>
        <taxon>Pterygota</taxon>
        <taxon>Neoptera</taxon>
        <taxon>Endopterygota</taxon>
        <taxon>Coleoptera</taxon>
        <taxon>Polyphaga</taxon>
        <taxon>Cucujiformia</taxon>
        <taxon>Chrysomeloidea</taxon>
        <taxon>Chrysomelidae</taxon>
        <taxon>Galerucinae</taxon>
        <taxon>Alticini</taxon>
        <taxon>Psylliodes</taxon>
    </lineage>
</organism>
<feature type="compositionally biased region" description="Polar residues" evidence="1">
    <location>
        <begin position="348"/>
        <end position="360"/>
    </location>
</feature>
<dbReference type="AlphaFoldDB" id="A0A9P0GCZ7"/>
<evidence type="ECO:0000313" key="2">
    <source>
        <dbReference type="EMBL" id="CAH1104977.1"/>
    </source>
</evidence>
<feature type="compositionally biased region" description="Polar residues" evidence="1">
    <location>
        <begin position="1"/>
        <end position="10"/>
    </location>
</feature>
<feature type="compositionally biased region" description="Polar residues" evidence="1">
    <location>
        <begin position="32"/>
        <end position="44"/>
    </location>
</feature>
<reference evidence="2" key="1">
    <citation type="submission" date="2022-01" db="EMBL/GenBank/DDBJ databases">
        <authorList>
            <person name="King R."/>
        </authorList>
    </citation>
    <scope>NUCLEOTIDE SEQUENCE</scope>
</reference>
<feature type="region of interest" description="Disordered" evidence="1">
    <location>
        <begin position="307"/>
        <end position="437"/>
    </location>
</feature>
<feature type="compositionally biased region" description="Basic and acidic residues" evidence="1">
    <location>
        <begin position="307"/>
        <end position="316"/>
    </location>
</feature>
<name>A0A9P0GCZ7_9CUCU</name>
<keyword evidence="3" id="KW-1185">Reference proteome</keyword>
<gene>
    <name evidence="2" type="ORF">PSYICH_LOCUS6038</name>
</gene>